<protein>
    <submittedName>
        <fullName evidence="1">MazG-like family protein</fullName>
    </submittedName>
</protein>
<organism evidence="1 2">
    <name type="scientific">Clostridium gasigenes</name>
    <dbReference type="NCBI Taxonomy" id="94869"/>
    <lineage>
        <taxon>Bacteria</taxon>
        <taxon>Bacillati</taxon>
        <taxon>Bacillota</taxon>
        <taxon>Clostridia</taxon>
        <taxon>Eubacteriales</taxon>
        <taxon>Clostridiaceae</taxon>
        <taxon>Clostridium</taxon>
    </lineage>
</organism>
<dbReference type="Proteomes" id="UP000198597">
    <property type="component" value="Unassembled WGS sequence"/>
</dbReference>
<dbReference type="GO" id="GO:0047429">
    <property type="term" value="F:nucleoside triphosphate diphosphatase activity"/>
    <property type="evidence" value="ECO:0007669"/>
    <property type="project" value="InterPro"/>
</dbReference>
<dbReference type="RefSeq" id="WP_089972162.1">
    <property type="nucleotide sequence ID" value="NZ_CP071376.1"/>
</dbReference>
<name>A0A1H0V5S9_9CLOT</name>
<keyword evidence="2" id="KW-1185">Reference proteome</keyword>
<sequence length="105" mass="11798">MKREDLNIMANIKIIEKLKANLLCIIGEFFTLLTKGSNVAQDSILNCISGAMLILYVLGQKLGYSCKDIDEDMKSKLKVGISEGHEYEKEGRSLSKLQSHLKQNH</sequence>
<dbReference type="GO" id="GO:0009143">
    <property type="term" value="P:nucleoside triphosphate catabolic process"/>
    <property type="evidence" value="ECO:0007669"/>
    <property type="project" value="InterPro"/>
</dbReference>
<accession>A0A1H0V5S9</accession>
<dbReference type="OrthoDB" id="2381770at2"/>
<proteinExistence type="predicted"/>
<dbReference type="AlphaFoldDB" id="A0A1H0V5S9"/>
<reference evidence="1 2" key="1">
    <citation type="submission" date="2016-10" db="EMBL/GenBank/DDBJ databases">
        <authorList>
            <person name="de Groot N.N."/>
        </authorList>
    </citation>
    <scope>NUCLEOTIDE SEQUENCE [LARGE SCALE GENOMIC DNA]</scope>
    <source>
        <strain evidence="1 2">DSM 12272</strain>
    </source>
</reference>
<dbReference type="Pfam" id="PF12643">
    <property type="entry name" value="MazG-like"/>
    <property type="match status" value="1"/>
</dbReference>
<gene>
    <name evidence="1" type="ORF">SAMN04488529_11479</name>
</gene>
<evidence type="ECO:0000313" key="2">
    <source>
        <dbReference type="Proteomes" id="UP000198597"/>
    </source>
</evidence>
<dbReference type="GeneID" id="65309134"/>
<dbReference type="STRING" id="94869.SAMN04488529_11479"/>
<dbReference type="EMBL" id="FNJM01000014">
    <property type="protein sequence ID" value="SDP73810.1"/>
    <property type="molecule type" value="Genomic_DNA"/>
</dbReference>
<evidence type="ECO:0000313" key="1">
    <source>
        <dbReference type="EMBL" id="SDP73810.1"/>
    </source>
</evidence>
<dbReference type="InterPro" id="IPR025984">
    <property type="entry name" value="DCTPP"/>
</dbReference>